<evidence type="ECO:0000313" key="2">
    <source>
        <dbReference type="EMBL" id="WOK04961.1"/>
    </source>
</evidence>
<name>A0ABZ0IK97_9BACT</name>
<dbReference type="Pfam" id="PF13590">
    <property type="entry name" value="DUF4136"/>
    <property type="match status" value="1"/>
</dbReference>
<evidence type="ECO:0000313" key="3">
    <source>
        <dbReference type="Proteomes" id="UP001302349"/>
    </source>
</evidence>
<dbReference type="Gene3D" id="3.30.160.670">
    <property type="match status" value="1"/>
</dbReference>
<dbReference type="EMBL" id="CP136051">
    <property type="protein sequence ID" value="WOK04961.1"/>
    <property type="molecule type" value="Genomic_DNA"/>
</dbReference>
<keyword evidence="3" id="KW-1185">Reference proteome</keyword>
<organism evidence="2 3">
    <name type="scientific">Imperialibacter roseus</name>
    <dbReference type="NCBI Taxonomy" id="1324217"/>
    <lineage>
        <taxon>Bacteria</taxon>
        <taxon>Pseudomonadati</taxon>
        <taxon>Bacteroidota</taxon>
        <taxon>Cytophagia</taxon>
        <taxon>Cytophagales</taxon>
        <taxon>Flammeovirgaceae</taxon>
        <taxon>Imperialibacter</taxon>
    </lineage>
</organism>
<gene>
    <name evidence="2" type="ORF">RT717_17920</name>
</gene>
<feature type="domain" description="DUF4136" evidence="1">
    <location>
        <begin position="28"/>
        <end position="201"/>
    </location>
</feature>
<protein>
    <submittedName>
        <fullName evidence="2">DUF4136 domain-containing protein</fullName>
    </submittedName>
</protein>
<sequence length="212" mass="24603">MKSILLFAGTIILFSLGSCVSQKDFIIESDYSYLGRFNKYKTFDFVNIDKRDSSSHNPDLEKWIINRMESQGYSYSNRKPDIYVNYKIYFSDLKYRGYNQEDLNAYLNKEVSLASNDEFEDEVYLSDSELTELENAEAASRKREYDARYYTMDSGTLLIILVDRRKHSAVWQGYASGVFALGADNLDRQLRRAAGVIFDKYKIVADGYLIND</sequence>
<dbReference type="InterPro" id="IPR025411">
    <property type="entry name" value="DUF4136"/>
</dbReference>
<proteinExistence type="predicted"/>
<accession>A0ABZ0IK97</accession>
<dbReference type="PROSITE" id="PS51257">
    <property type="entry name" value="PROKAR_LIPOPROTEIN"/>
    <property type="match status" value="1"/>
</dbReference>
<evidence type="ECO:0000259" key="1">
    <source>
        <dbReference type="Pfam" id="PF13590"/>
    </source>
</evidence>
<dbReference type="RefSeq" id="WP_317487758.1">
    <property type="nucleotide sequence ID" value="NZ_CP136051.1"/>
</dbReference>
<dbReference type="Proteomes" id="UP001302349">
    <property type="component" value="Chromosome"/>
</dbReference>
<reference evidence="2 3" key="1">
    <citation type="journal article" date="2023" name="Microbiol. Resour. Announc.">
        <title>Complete Genome Sequence of Imperialibacter roseus strain P4T.</title>
        <authorList>
            <person name="Tizabi D.R."/>
            <person name="Bachvaroff T."/>
            <person name="Hill R.T."/>
        </authorList>
    </citation>
    <scope>NUCLEOTIDE SEQUENCE [LARGE SCALE GENOMIC DNA]</scope>
    <source>
        <strain evidence="2 3">P4T</strain>
    </source>
</reference>